<feature type="domain" description="Outer membrane protein beta-barrel" evidence="1">
    <location>
        <begin position="19"/>
        <end position="189"/>
    </location>
</feature>
<sequence length="220" mass="24118">MKKISLLFLSCFLAVAGFSQVTLGLRLSPALSLNRVKDLNSADGVEFSNNSSGVRFAFGPTVDFHFGENYAFSTGAWYLSSRAGLSQSVPGLTYKEIVSLQSVQIPVTFKAYTNEIATNMKLYFQLGGLATFNFYEKFKESTPSNSSYDDKYNVFDVSLYVGAGVSYKIGESNALFGGFYYSRGLMNMLDGSTIPGTSDRYKKAAKYNNDLVGLEVGITF</sequence>
<keyword evidence="3" id="KW-1185">Reference proteome</keyword>
<dbReference type="Gene3D" id="2.40.160.20">
    <property type="match status" value="1"/>
</dbReference>
<protein>
    <recommendedName>
        <fullName evidence="1">Outer membrane protein beta-barrel domain-containing protein</fullName>
    </recommendedName>
</protein>
<dbReference type="RefSeq" id="WP_011587028.1">
    <property type="nucleotide sequence ID" value="NC_008255.1"/>
</dbReference>
<accession>A0A6N4SWZ1</accession>
<dbReference type="Pfam" id="PF13568">
    <property type="entry name" value="OMP_b-brl_2"/>
    <property type="match status" value="1"/>
</dbReference>
<name>A0A6N4SWZ1_CYTH3</name>
<dbReference type="Proteomes" id="UP000001822">
    <property type="component" value="Chromosome"/>
</dbReference>
<organism evidence="2 3">
    <name type="scientific">Cytophaga hutchinsonii (strain ATCC 33406 / DSM 1761 / CIP 103989 / NBRC 15051 / NCIMB 9469 / D465)</name>
    <dbReference type="NCBI Taxonomy" id="269798"/>
    <lineage>
        <taxon>Bacteria</taxon>
        <taxon>Pseudomonadati</taxon>
        <taxon>Bacteroidota</taxon>
        <taxon>Cytophagia</taxon>
        <taxon>Cytophagales</taxon>
        <taxon>Cytophagaceae</taxon>
        <taxon>Cytophaga</taxon>
    </lineage>
</organism>
<evidence type="ECO:0000313" key="2">
    <source>
        <dbReference type="EMBL" id="ABG60923.1"/>
    </source>
</evidence>
<gene>
    <name evidence="2" type="ordered locus">CHU_3690</name>
</gene>
<dbReference type="AlphaFoldDB" id="A0A6N4SWZ1"/>
<evidence type="ECO:0000313" key="3">
    <source>
        <dbReference type="Proteomes" id="UP000001822"/>
    </source>
</evidence>
<dbReference type="OrthoDB" id="978236at2"/>
<dbReference type="KEGG" id="chu:CHU_3690"/>
<dbReference type="EMBL" id="CP000383">
    <property type="protein sequence ID" value="ABG60923.1"/>
    <property type="molecule type" value="Genomic_DNA"/>
</dbReference>
<dbReference type="InterPro" id="IPR011250">
    <property type="entry name" value="OMP/PagP_B-barrel"/>
</dbReference>
<dbReference type="SUPFAM" id="SSF56925">
    <property type="entry name" value="OMPA-like"/>
    <property type="match status" value="1"/>
</dbReference>
<proteinExistence type="predicted"/>
<dbReference type="InterPro" id="IPR025665">
    <property type="entry name" value="Beta-barrel_OMP_2"/>
</dbReference>
<evidence type="ECO:0000259" key="1">
    <source>
        <dbReference type="Pfam" id="PF13568"/>
    </source>
</evidence>
<reference evidence="2 3" key="1">
    <citation type="journal article" date="2007" name="Appl. Environ. Microbiol.">
        <title>Genome sequence of the cellulolytic gliding bacterium Cytophaga hutchinsonii.</title>
        <authorList>
            <person name="Xie G."/>
            <person name="Bruce D.C."/>
            <person name="Challacombe J.F."/>
            <person name="Chertkov O."/>
            <person name="Detter J.C."/>
            <person name="Gilna P."/>
            <person name="Han C.S."/>
            <person name="Lucas S."/>
            <person name="Misra M."/>
            <person name="Myers G.L."/>
            <person name="Richardson P."/>
            <person name="Tapia R."/>
            <person name="Thayer N."/>
            <person name="Thompson L.S."/>
            <person name="Brettin T.S."/>
            <person name="Henrissat B."/>
            <person name="Wilson D.B."/>
            <person name="McBride M.J."/>
        </authorList>
    </citation>
    <scope>NUCLEOTIDE SEQUENCE [LARGE SCALE GENOMIC DNA]</scope>
    <source>
        <strain evidence="3">ATCC 33406 / DSM 1761 / CIP 103989 / NBRC 15051 / NCIMB 9469 / D465</strain>
    </source>
</reference>